<dbReference type="PROSITE" id="PS50024">
    <property type="entry name" value="SEA"/>
    <property type="match status" value="1"/>
</dbReference>
<keyword evidence="3" id="KW-1185">Reference proteome</keyword>
<protein>
    <recommendedName>
        <fullName evidence="1">SEA domain-containing protein</fullName>
    </recommendedName>
</protein>
<dbReference type="InterPro" id="IPR000082">
    <property type="entry name" value="SEA_dom"/>
</dbReference>
<reference evidence="2 3" key="1">
    <citation type="submission" date="2024-11" db="EMBL/GenBank/DDBJ databases">
        <title>Chromosome-level genome assembly of the freshwater bivalve Anodonta woodiana.</title>
        <authorList>
            <person name="Chen X."/>
        </authorList>
    </citation>
    <scope>NUCLEOTIDE SEQUENCE [LARGE SCALE GENOMIC DNA]</scope>
    <source>
        <strain evidence="2">MN2024</strain>
        <tissue evidence="2">Gills</tissue>
    </source>
</reference>
<name>A0ABD3UH19_SINWO</name>
<dbReference type="Proteomes" id="UP001634394">
    <property type="component" value="Unassembled WGS sequence"/>
</dbReference>
<comment type="caution">
    <text evidence="2">The sequence shown here is derived from an EMBL/GenBank/DDBJ whole genome shotgun (WGS) entry which is preliminary data.</text>
</comment>
<feature type="non-terminal residue" evidence="2">
    <location>
        <position position="95"/>
    </location>
</feature>
<evidence type="ECO:0000313" key="2">
    <source>
        <dbReference type="EMBL" id="KAL3847630.1"/>
    </source>
</evidence>
<evidence type="ECO:0000313" key="3">
    <source>
        <dbReference type="Proteomes" id="UP001634394"/>
    </source>
</evidence>
<gene>
    <name evidence="2" type="ORF">ACJMK2_018533</name>
</gene>
<sequence>ENPDRVQFNLKFDGDQSPSVLEEALNKIIYQDLPKVQYDRWLGYQLGDLLIYYDNYTEITEVPMKFRVLNLTWTDDLLDRNSASFQYHASLFCKD</sequence>
<organism evidence="2 3">
    <name type="scientific">Sinanodonta woodiana</name>
    <name type="common">Chinese pond mussel</name>
    <name type="synonym">Anodonta woodiana</name>
    <dbReference type="NCBI Taxonomy" id="1069815"/>
    <lineage>
        <taxon>Eukaryota</taxon>
        <taxon>Metazoa</taxon>
        <taxon>Spiralia</taxon>
        <taxon>Lophotrochozoa</taxon>
        <taxon>Mollusca</taxon>
        <taxon>Bivalvia</taxon>
        <taxon>Autobranchia</taxon>
        <taxon>Heteroconchia</taxon>
        <taxon>Palaeoheterodonta</taxon>
        <taxon>Unionida</taxon>
        <taxon>Unionoidea</taxon>
        <taxon>Unionidae</taxon>
        <taxon>Unioninae</taxon>
        <taxon>Sinanodonta</taxon>
    </lineage>
</organism>
<feature type="non-terminal residue" evidence="2">
    <location>
        <position position="1"/>
    </location>
</feature>
<feature type="domain" description="SEA" evidence="1">
    <location>
        <begin position="58"/>
        <end position="95"/>
    </location>
</feature>
<dbReference type="EMBL" id="JBJQND010000016">
    <property type="protein sequence ID" value="KAL3847630.1"/>
    <property type="molecule type" value="Genomic_DNA"/>
</dbReference>
<accession>A0ABD3UH19</accession>
<evidence type="ECO:0000259" key="1">
    <source>
        <dbReference type="PROSITE" id="PS50024"/>
    </source>
</evidence>
<dbReference type="AlphaFoldDB" id="A0ABD3UH19"/>
<proteinExistence type="predicted"/>